<dbReference type="InterPro" id="IPR036412">
    <property type="entry name" value="HAD-like_sf"/>
</dbReference>
<dbReference type="Proteomes" id="UP001523528">
    <property type="component" value="Unassembled WGS sequence"/>
</dbReference>
<evidence type="ECO:0000313" key="2">
    <source>
        <dbReference type="Proteomes" id="UP001523528"/>
    </source>
</evidence>
<protein>
    <recommendedName>
        <fullName evidence="3">Polynucleotide kinase</fullName>
    </recommendedName>
</protein>
<reference evidence="1 2" key="1">
    <citation type="submission" date="2022-06" db="EMBL/GenBank/DDBJ databases">
        <title>Acetobacer genomes from food samples.</title>
        <authorList>
            <person name="Sombolestani A."/>
        </authorList>
    </citation>
    <scope>NUCLEOTIDE SEQUENCE [LARGE SCALE GENOMIC DNA]</scope>
    <source>
        <strain evidence="1 2">R-83285</strain>
    </source>
</reference>
<name>A0ABT1EY07_9PROT</name>
<gene>
    <name evidence="1" type="ORF">NKW50_04385</name>
</gene>
<sequence length="124" mass="13604">MIDIALSPLPHTWLIDVDGTVLQHNGYKMGGDSLLPGVREFWASIPLEDVIILLSARAVEYMPSTLAFFDHAKLRYTHALFGLPAGERIVVNDAKPSGLKTAYAFNIARDEGVRTLSVVIDPTL</sequence>
<evidence type="ECO:0008006" key="3">
    <source>
        <dbReference type="Google" id="ProtNLM"/>
    </source>
</evidence>
<organism evidence="1 2">
    <name type="scientific">Acetobacter lambici</name>
    <dbReference type="NCBI Taxonomy" id="1332824"/>
    <lineage>
        <taxon>Bacteria</taxon>
        <taxon>Pseudomonadati</taxon>
        <taxon>Pseudomonadota</taxon>
        <taxon>Alphaproteobacteria</taxon>
        <taxon>Acetobacterales</taxon>
        <taxon>Acetobacteraceae</taxon>
        <taxon>Acetobacter</taxon>
    </lineage>
</organism>
<dbReference type="RefSeq" id="WP_165991375.1">
    <property type="nucleotide sequence ID" value="NZ_JAMYZY010000004.1"/>
</dbReference>
<comment type="caution">
    <text evidence="1">The sequence shown here is derived from an EMBL/GenBank/DDBJ whole genome shotgun (WGS) entry which is preliminary data.</text>
</comment>
<keyword evidence="2" id="KW-1185">Reference proteome</keyword>
<proteinExistence type="predicted"/>
<evidence type="ECO:0000313" key="1">
    <source>
        <dbReference type="EMBL" id="MCP1257827.1"/>
    </source>
</evidence>
<dbReference type="EMBL" id="JAMYZZ010000004">
    <property type="protein sequence ID" value="MCP1257827.1"/>
    <property type="molecule type" value="Genomic_DNA"/>
</dbReference>
<accession>A0ABT1EY07</accession>
<dbReference type="SUPFAM" id="SSF56784">
    <property type="entry name" value="HAD-like"/>
    <property type="match status" value="1"/>
</dbReference>